<name>A0A4Q7N9H1_9BURK</name>
<comment type="caution">
    <text evidence="3">The sequence shown here is derived from an EMBL/GenBank/DDBJ whole genome shotgun (WGS) entry which is preliminary data.</text>
</comment>
<dbReference type="PANTHER" id="PTHR43861">
    <property type="entry name" value="TRANS-ACONITATE 2-METHYLTRANSFERASE-RELATED"/>
    <property type="match status" value="1"/>
</dbReference>
<dbReference type="OrthoDB" id="9778208at2"/>
<evidence type="ECO:0000256" key="1">
    <source>
        <dbReference type="ARBA" id="ARBA00022679"/>
    </source>
</evidence>
<dbReference type="CDD" id="cd02440">
    <property type="entry name" value="AdoMet_MTases"/>
    <property type="match status" value="1"/>
</dbReference>
<protein>
    <submittedName>
        <fullName evidence="3">Methyltransferase family protein</fullName>
    </submittedName>
</protein>
<dbReference type="SUPFAM" id="SSF53335">
    <property type="entry name" value="S-adenosyl-L-methionine-dependent methyltransferases"/>
    <property type="match status" value="1"/>
</dbReference>
<gene>
    <name evidence="3" type="ORF">EV675_5442</name>
</gene>
<organism evidence="3 4">
    <name type="scientific">Pigmentiphaga kullae</name>
    <dbReference type="NCBI Taxonomy" id="151784"/>
    <lineage>
        <taxon>Bacteria</taxon>
        <taxon>Pseudomonadati</taxon>
        <taxon>Pseudomonadota</taxon>
        <taxon>Betaproteobacteria</taxon>
        <taxon>Burkholderiales</taxon>
        <taxon>Alcaligenaceae</taxon>
        <taxon>Pigmentiphaga</taxon>
    </lineage>
</organism>
<dbReference type="AlphaFoldDB" id="A0A4Q7N9H1"/>
<proteinExistence type="predicted"/>
<reference evidence="3 4" key="1">
    <citation type="submission" date="2019-02" db="EMBL/GenBank/DDBJ databases">
        <title>Genomic Encyclopedia of Type Strains, Phase IV (KMG-IV): sequencing the most valuable type-strain genomes for metagenomic binning, comparative biology and taxonomic classification.</title>
        <authorList>
            <person name="Goeker M."/>
        </authorList>
    </citation>
    <scope>NUCLEOTIDE SEQUENCE [LARGE SCALE GENOMIC DNA]</scope>
    <source>
        <strain evidence="3 4">K24</strain>
    </source>
</reference>
<sequence length="200" mass="21609">MKTWDQRFSEPGYKYGTAPNRFLAEQEPRLPAGSRVLLPGDGEGRNSVWLAERGHQVLAVDNSQVGLDKALALAANRGVTITTLNADLAAWAPPPATCAAVVLIYVHLPGSFRADAHRRLAGALAPGGWLVLESFHPRQLGYQSGGPRDVDMLSDLATIRADFAGLLEEVQGWEGEVELDEGEGHRGPAFVTRYVGRRAT</sequence>
<dbReference type="PANTHER" id="PTHR43861:SF3">
    <property type="entry name" value="PUTATIVE (AFU_ORTHOLOGUE AFUA_2G14390)-RELATED"/>
    <property type="match status" value="1"/>
</dbReference>
<dbReference type="Gene3D" id="3.40.50.150">
    <property type="entry name" value="Vaccinia Virus protein VP39"/>
    <property type="match status" value="1"/>
</dbReference>
<keyword evidence="1 3" id="KW-0808">Transferase</keyword>
<evidence type="ECO:0000313" key="3">
    <source>
        <dbReference type="EMBL" id="RZS78785.1"/>
    </source>
</evidence>
<dbReference type="RefSeq" id="WP_130361741.1">
    <property type="nucleotide sequence ID" value="NZ_SGXC01000003.1"/>
</dbReference>
<dbReference type="Proteomes" id="UP000292445">
    <property type="component" value="Unassembled WGS sequence"/>
</dbReference>
<evidence type="ECO:0000313" key="4">
    <source>
        <dbReference type="Proteomes" id="UP000292445"/>
    </source>
</evidence>
<dbReference type="InterPro" id="IPR041698">
    <property type="entry name" value="Methyltransf_25"/>
</dbReference>
<keyword evidence="4" id="KW-1185">Reference proteome</keyword>
<dbReference type="InterPro" id="IPR029063">
    <property type="entry name" value="SAM-dependent_MTases_sf"/>
</dbReference>
<accession>A0A4Q7N9H1</accession>
<dbReference type="GO" id="GO:0008168">
    <property type="term" value="F:methyltransferase activity"/>
    <property type="evidence" value="ECO:0007669"/>
    <property type="project" value="UniProtKB-KW"/>
</dbReference>
<keyword evidence="3" id="KW-0489">Methyltransferase</keyword>
<dbReference type="EMBL" id="SGXC01000003">
    <property type="protein sequence ID" value="RZS78785.1"/>
    <property type="molecule type" value="Genomic_DNA"/>
</dbReference>
<dbReference type="Pfam" id="PF13649">
    <property type="entry name" value="Methyltransf_25"/>
    <property type="match status" value="1"/>
</dbReference>
<feature type="domain" description="Methyltransferase" evidence="2">
    <location>
        <begin position="39"/>
        <end position="128"/>
    </location>
</feature>
<dbReference type="GO" id="GO:0032259">
    <property type="term" value="P:methylation"/>
    <property type="evidence" value="ECO:0007669"/>
    <property type="project" value="UniProtKB-KW"/>
</dbReference>
<evidence type="ECO:0000259" key="2">
    <source>
        <dbReference type="Pfam" id="PF13649"/>
    </source>
</evidence>